<name>A0A2R5GTS0_9STRA</name>
<feature type="compositionally biased region" description="Low complexity" evidence="1">
    <location>
        <begin position="31"/>
        <end position="43"/>
    </location>
</feature>
<evidence type="ECO:0000313" key="2">
    <source>
        <dbReference type="EMBL" id="GBG33719.1"/>
    </source>
</evidence>
<dbReference type="AlphaFoldDB" id="A0A2R5GTS0"/>
<accession>A0A2R5GTS0</accession>
<feature type="compositionally biased region" description="Low complexity" evidence="1">
    <location>
        <begin position="152"/>
        <end position="169"/>
    </location>
</feature>
<feature type="compositionally biased region" description="Polar residues" evidence="1">
    <location>
        <begin position="62"/>
        <end position="72"/>
    </location>
</feature>
<evidence type="ECO:0000313" key="3">
    <source>
        <dbReference type="Proteomes" id="UP000241890"/>
    </source>
</evidence>
<feature type="compositionally biased region" description="Polar residues" evidence="1">
    <location>
        <begin position="44"/>
        <end position="54"/>
    </location>
</feature>
<evidence type="ECO:0000256" key="1">
    <source>
        <dbReference type="SAM" id="MobiDB-lite"/>
    </source>
</evidence>
<feature type="compositionally biased region" description="Basic residues" evidence="1">
    <location>
        <begin position="104"/>
        <end position="114"/>
    </location>
</feature>
<feature type="compositionally biased region" description="Basic residues" evidence="1">
    <location>
        <begin position="224"/>
        <end position="236"/>
    </location>
</feature>
<reference evidence="2 3" key="1">
    <citation type="submission" date="2017-12" db="EMBL/GenBank/DDBJ databases">
        <title>Sequencing, de novo assembly and annotation of complete genome of a new Thraustochytrid species, strain FCC1311.</title>
        <authorList>
            <person name="Sedici K."/>
            <person name="Godart F."/>
            <person name="Aiese Cigliano R."/>
            <person name="Sanseverino W."/>
            <person name="Barakat M."/>
            <person name="Ortet P."/>
            <person name="Marechal E."/>
            <person name="Cagnac O."/>
            <person name="Amato A."/>
        </authorList>
    </citation>
    <scope>NUCLEOTIDE SEQUENCE [LARGE SCALE GENOMIC DNA]</scope>
</reference>
<feature type="region of interest" description="Disordered" evidence="1">
    <location>
        <begin position="1"/>
        <end position="121"/>
    </location>
</feature>
<feature type="region of interest" description="Disordered" evidence="1">
    <location>
        <begin position="193"/>
        <end position="236"/>
    </location>
</feature>
<feature type="compositionally biased region" description="Basic residues" evidence="1">
    <location>
        <begin position="1"/>
        <end position="14"/>
    </location>
</feature>
<protein>
    <submittedName>
        <fullName evidence="2">Uncharacterized protein</fullName>
    </submittedName>
</protein>
<keyword evidence="3" id="KW-1185">Reference proteome</keyword>
<gene>
    <name evidence="2" type="ORF">FCC1311_099422</name>
</gene>
<proteinExistence type="predicted"/>
<comment type="caution">
    <text evidence="2">The sequence shown here is derived from an EMBL/GenBank/DDBJ whole genome shotgun (WGS) entry which is preliminary data.</text>
</comment>
<organism evidence="2 3">
    <name type="scientific">Hondaea fermentalgiana</name>
    <dbReference type="NCBI Taxonomy" id="2315210"/>
    <lineage>
        <taxon>Eukaryota</taxon>
        <taxon>Sar</taxon>
        <taxon>Stramenopiles</taxon>
        <taxon>Bigyra</taxon>
        <taxon>Labyrinthulomycetes</taxon>
        <taxon>Thraustochytrida</taxon>
        <taxon>Thraustochytriidae</taxon>
        <taxon>Hondaea</taxon>
    </lineage>
</organism>
<dbReference type="Proteomes" id="UP000241890">
    <property type="component" value="Unassembled WGS sequence"/>
</dbReference>
<dbReference type="EMBL" id="BEYU01000166">
    <property type="protein sequence ID" value="GBG33719.1"/>
    <property type="molecule type" value="Genomic_DNA"/>
</dbReference>
<feature type="region of interest" description="Disordered" evidence="1">
    <location>
        <begin position="142"/>
        <end position="178"/>
    </location>
</feature>
<feature type="compositionally biased region" description="Basic and acidic residues" evidence="1">
    <location>
        <begin position="94"/>
        <end position="103"/>
    </location>
</feature>
<sequence length="236" mass="26462">MDRLRRSLSARKSVKRNEPERHVQPKRATSLRKSLVRRSSVSRQNISQRASVSRENWRRMSTRATGFFQNHVKSGRRPEEEEGGASSAADDEAESRLPLEQRGFRRRTLTRSRKMTTNERRYSEHAELAAYGAGAADIDMQSVASSTSGPPSRKVSSHSTSSSSGASTEASRRSVNTRSLYVSDEARLSMHSRNLSVRTAKAERKLDGESTSSTVNDQDGRRAYLSKRNGRKSVFL</sequence>
<dbReference type="InParanoid" id="A0A2R5GTS0"/>